<dbReference type="GO" id="GO:0071561">
    <property type="term" value="C:nucleus-vacuole junction"/>
    <property type="evidence" value="ECO:0007669"/>
    <property type="project" value="TreeGrafter"/>
</dbReference>
<evidence type="ECO:0000256" key="1">
    <source>
        <dbReference type="SAM" id="MobiDB-lite"/>
    </source>
</evidence>
<feature type="region of interest" description="Disordered" evidence="1">
    <location>
        <begin position="34"/>
        <end position="59"/>
    </location>
</feature>
<dbReference type="GO" id="GO:0004674">
    <property type="term" value="F:protein serine/threonine kinase activity"/>
    <property type="evidence" value="ECO:0007669"/>
    <property type="project" value="InterPro"/>
</dbReference>
<dbReference type="EMBL" id="HG713275">
    <property type="protein sequence ID" value="CDJ53199.1"/>
    <property type="molecule type" value="Genomic_DNA"/>
</dbReference>
<keyword evidence="3" id="KW-1185">Reference proteome</keyword>
<reference evidence="2" key="1">
    <citation type="submission" date="2013-10" db="EMBL/GenBank/DDBJ databases">
        <title>Genomic analysis of the causative agents of coccidiosis in chickens.</title>
        <authorList>
            <person name="Reid A.J."/>
            <person name="Blake D."/>
            <person name="Billington K."/>
            <person name="Browne H."/>
            <person name="Dunn M."/>
            <person name="Hung S."/>
            <person name="Kawahara F."/>
            <person name="Miranda-Saavedra D."/>
            <person name="Mourier T."/>
            <person name="Nagra H."/>
            <person name="Otto T.D."/>
            <person name="Rawlings N."/>
            <person name="Sanchez A."/>
            <person name="Sanders M."/>
            <person name="Subramaniam C."/>
            <person name="Tay Y."/>
            <person name="Dear P."/>
            <person name="Doerig C."/>
            <person name="Gruber A."/>
            <person name="Parkinson J."/>
            <person name="Shirley M."/>
            <person name="Wan K.L."/>
            <person name="Berriman M."/>
            <person name="Tomley F."/>
            <person name="Pain A."/>
        </authorList>
    </citation>
    <scope>NUCLEOTIDE SEQUENCE [LARGE SCALE GENOMIC DNA]</scope>
    <source>
        <strain evidence="2">Houghton</strain>
    </source>
</reference>
<proteinExistence type="predicted"/>
<dbReference type="InterPro" id="IPR045162">
    <property type="entry name" value="Vps15-like"/>
</dbReference>
<dbReference type="GO" id="GO:0034271">
    <property type="term" value="C:phosphatidylinositol 3-kinase complex, class III, type I"/>
    <property type="evidence" value="ECO:0007669"/>
    <property type="project" value="TreeGrafter"/>
</dbReference>
<dbReference type="GO" id="GO:0045324">
    <property type="term" value="P:late endosome to vacuole transport"/>
    <property type="evidence" value="ECO:0007669"/>
    <property type="project" value="InterPro"/>
</dbReference>
<gene>
    <name evidence="2" type="ORF">EBH_0055180</name>
</gene>
<reference evidence="2" key="2">
    <citation type="submission" date="2013-10" db="EMBL/GenBank/DDBJ databases">
        <authorList>
            <person name="Aslett M."/>
        </authorList>
    </citation>
    <scope>NUCLEOTIDE SEQUENCE [LARGE SCALE GENOMIC DNA]</scope>
    <source>
        <strain evidence="2">Houghton</strain>
    </source>
</reference>
<accession>U6LX66</accession>
<dbReference type="AlphaFoldDB" id="U6LX66"/>
<name>U6LX66_9EIME</name>
<dbReference type="PANTHER" id="PTHR17583:SF0">
    <property type="entry name" value="PHOSPHOINOSITIDE 3-KINASE REGULATORY SUBUNIT 4"/>
    <property type="match status" value="1"/>
</dbReference>
<dbReference type="Proteomes" id="UP000030750">
    <property type="component" value="Unassembled WGS sequence"/>
</dbReference>
<dbReference type="OrthoDB" id="347238at2759"/>
<keyword evidence="2" id="KW-0808">Transferase</keyword>
<organism evidence="2 3">
    <name type="scientific">Eimeria brunetti</name>
    <dbReference type="NCBI Taxonomy" id="51314"/>
    <lineage>
        <taxon>Eukaryota</taxon>
        <taxon>Sar</taxon>
        <taxon>Alveolata</taxon>
        <taxon>Apicomplexa</taxon>
        <taxon>Conoidasida</taxon>
        <taxon>Coccidia</taxon>
        <taxon>Eucoccidiorida</taxon>
        <taxon>Eimeriorina</taxon>
        <taxon>Eimeriidae</taxon>
        <taxon>Eimeria</taxon>
    </lineage>
</organism>
<feature type="compositionally biased region" description="Low complexity" evidence="1">
    <location>
        <begin position="35"/>
        <end position="51"/>
    </location>
</feature>
<keyword evidence="2" id="KW-0418">Kinase</keyword>
<evidence type="ECO:0000313" key="3">
    <source>
        <dbReference type="Proteomes" id="UP000030750"/>
    </source>
</evidence>
<sequence>MPPSLHLTSFCVIQNTKSLALGTSDGACHLLRLDSSSSSSSNSSSSSSSSSIPGALLRLPTPRVTPAPLTARPSVLLGLLQQQPPLPLQQQQQQQQGLVGRAAATAAARAALSLSRLPYGGTRVSGKRSAAAAAAAATAAAAAAAAAAAGSSVACLSHQDTSLEQLLLFSLRNGLLGGWDLRGPSPAFAAQTPPWLGAPSAQAVEAAARWLLLGTTAGLLLQFDLRMQLLLRAWQLQPPVPINQLICVSPPAAAAALNSSRAARGRGQNREVLLQQQQQQQQQQDRPTCCMLALVGHEAFPLLLLDLQEGAVITAYNTSCFADTTAAAAAAAAAGGAAAAARDSSAVPRLVPLPLEALLLPSACSNVLQEPRERAAAGGAAATAAAAAAAAAAAGAAHQMPMGPPLLEGPL</sequence>
<protein>
    <submittedName>
        <fullName evidence="2">PIK3R4 kinase-related protein (Incomplete catalytic triad), putative</fullName>
    </submittedName>
</protein>
<dbReference type="GO" id="GO:0005770">
    <property type="term" value="C:late endosome"/>
    <property type="evidence" value="ECO:0007669"/>
    <property type="project" value="TreeGrafter"/>
</dbReference>
<dbReference type="VEuPathDB" id="ToxoDB:EBH_0055180"/>
<dbReference type="GO" id="GO:0016236">
    <property type="term" value="P:macroautophagy"/>
    <property type="evidence" value="ECO:0007669"/>
    <property type="project" value="InterPro"/>
</dbReference>
<dbReference type="GO" id="GO:0006623">
    <property type="term" value="P:protein targeting to vacuole"/>
    <property type="evidence" value="ECO:0007669"/>
    <property type="project" value="TreeGrafter"/>
</dbReference>
<dbReference type="PANTHER" id="PTHR17583">
    <property type="entry name" value="PHOSPHOINOSITIDE 3-KINASE REGULATORY SUBUNIT 4"/>
    <property type="match status" value="1"/>
</dbReference>
<dbReference type="GO" id="GO:0034272">
    <property type="term" value="C:phosphatidylinositol 3-kinase complex, class III, type II"/>
    <property type="evidence" value="ECO:0007669"/>
    <property type="project" value="TreeGrafter"/>
</dbReference>
<evidence type="ECO:0000313" key="2">
    <source>
        <dbReference type="EMBL" id="CDJ53199.1"/>
    </source>
</evidence>